<evidence type="ECO:0000256" key="3">
    <source>
        <dbReference type="ARBA" id="ARBA00021406"/>
    </source>
</evidence>
<dbReference type="GO" id="GO:0005654">
    <property type="term" value="C:nucleoplasm"/>
    <property type="evidence" value="ECO:0007669"/>
    <property type="project" value="TreeGrafter"/>
</dbReference>
<evidence type="ECO:0000256" key="6">
    <source>
        <dbReference type="ARBA" id="ARBA00022794"/>
    </source>
</evidence>
<dbReference type="GeneTree" id="ENSGT00390000009631"/>
<protein>
    <recommendedName>
        <fullName evidence="3">Centrosomal protein of 162 kDa</fullName>
    </recommendedName>
</protein>
<evidence type="ECO:0000256" key="7">
    <source>
        <dbReference type="ARBA" id="ARBA00023054"/>
    </source>
</evidence>
<organism evidence="11 12">
    <name type="scientific">Gasterosteus aculeatus aculeatus</name>
    <name type="common">three-spined stickleback</name>
    <dbReference type="NCBI Taxonomy" id="481459"/>
    <lineage>
        <taxon>Eukaryota</taxon>
        <taxon>Metazoa</taxon>
        <taxon>Chordata</taxon>
        <taxon>Craniata</taxon>
        <taxon>Vertebrata</taxon>
        <taxon>Euteleostomi</taxon>
        <taxon>Actinopterygii</taxon>
        <taxon>Neopterygii</taxon>
        <taxon>Teleostei</taxon>
        <taxon>Neoteleostei</taxon>
        <taxon>Acanthomorphata</taxon>
        <taxon>Eupercaria</taxon>
        <taxon>Perciformes</taxon>
        <taxon>Cottioidei</taxon>
        <taxon>Gasterosteales</taxon>
        <taxon>Gasterosteidae</taxon>
        <taxon>Gasterosteus</taxon>
    </lineage>
</organism>
<keyword evidence="7 9" id="KW-0175">Coiled coil</keyword>
<evidence type="ECO:0000256" key="4">
    <source>
        <dbReference type="ARBA" id="ARBA00022490"/>
    </source>
</evidence>
<feature type="coiled-coil region" evidence="9">
    <location>
        <begin position="419"/>
        <end position="465"/>
    </location>
</feature>
<feature type="coiled-coil region" evidence="9">
    <location>
        <begin position="502"/>
        <end position="529"/>
    </location>
</feature>
<sequence>MIGADPSGEGEQVTTETFQFGSITLELCFCVCADSMMGPAANTTAIGLDTIEEEEEKARFFAQLEAGASPNLDYSILNRELDSTCSTTAANLSVLNISLYLDLPTAEELMRVIRPEKEVISLLKTGLFLRGCLKKPQMSVFAGATEEVMLVNPSGWVGSQTPIFLCYSQTIFCYSTLIDSPHLVMHVMCDLQREEDGSLVQELRGQLAHKERELQLMKEGAGEINTLRQQNYLLQIKLQSAEEASRKTRWRIEATDLAPEEKLQQIDKEIKEQETLIKGYQQVCLLTWDSVVPLCGDCVSESWLHRSVLALLGSFPSPQTEGKRHQLCPVTEEMCFCVQRNEAKLSEDFHRVKQEKQAQEVDLQLVKKERDLARAQAVSASVEMRVLEEKHREEVVALRKKLQWFAENQELLDRDAGRLTAATSEIHQLQEQVKAVSSRGRPKRKTVDTKRMQDLQQQVKELEQILRRRNPNSLPALMYAAAAAGCQEDVAAKTPPPPSRVTALLERRIQHLEAELEGHDEEAKRGLRAMEQQFNRIKIAELEQKQQLQALRPDQPRTSQAGPVEENHQQRERCLQDQIESLQQQVINTHSDYVQYWSLGDDETSSPPFTAEAASGARIQRLNRDLASKTRTIQDLCRTVERLQKERRNVTSAPNPQAESGPTETKRLVRSAKPLRCSGVGGEETFPAARCEKTYQPTAFTGADGTQLRQLAGRPLSLDNAHGHPNGHIEFGDKDQQLSSMRAEHLRVLDQLRASHALEHSSSKVAELTNKLSAQEVRLTACRQEVLREKLMLTGLLKELKEAKEAQSPEVKLLCGLERKIVNMELRHQHREKELQQVTIAPTCVVVGSWQTSEAESWKRLAQDKSRELEAFRLELDSILDILRHLQRLGVVLPHS</sequence>
<feature type="region of interest" description="Disordered" evidence="10">
    <location>
        <begin position="645"/>
        <end position="667"/>
    </location>
</feature>
<reference evidence="11 12" key="1">
    <citation type="journal article" date="2021" name="G3 (Bethesda)">
        <title>Improved contiguity of the threespine stickleback genome using long-read sequencing.</title>
        <authorList>
            <person name="Nath S."/>
            <person name="Shaw D.E."/>
            <person name="White M.A."/>
        </authorList>
    </citation>
    <scope>NUCLEOTIDE SEQUENCE [LARGE SCALE GENOMIC DNA]</scope>
    <source>
        <strain evidence="11 12">Lake Benthic</strain>
    </source>
</reference>
<dbReference type="PANTHER" id="PTHR34031:SF1">
    <property type="entry name" value="CENTROSOMAL PROTEIN OF 162 KDA"/>
    <property type="match status" value="1"/>
</dbReference>
<keyword evidence="5" id="KW-0493">Microtubule</keyword>
<dbReference type="GO" id="GO:0034451">
    <property type="term" value="C:centriolar satellite"/>
    <property type="evidence" value="ECO:0007669"/>
    <property type="project" value="TreeGrafter"/>
</dbReference>
<comment type="similarity">
    <text evidence="2">Belongs to the CEP162 family.</text>
</comment>
<reference evidence="11" key="2">
    <citation type="submission" date="2025-08" db="UniProtKB">
        <authorList>
            <consortium name="Ensembl"/>
        </authorList>
    </citation>
    <scope>IDENTIFICATION</scope>
</reference>
<evidence type="ECO:0000256" key="5">
    <source>
        <dbReference type="ARBA" id="ARBA00022701"/>
    </source>
</evidence>
<proteinExistence type="inferred from homology"/>
<name>A0AAQ4S2H2_GASAC</name>
<feature type="coiled-coil region" evidence="9">
    <location>
        <begin position="200"/>
        <end position="283"/>
    </location>
</feature>
<keyword evidence="12" id="KW-1185">Reference proteome</keyword>
<dbReference type="GO" id="GO:0005879">
    <property type="term" value="C:axonemal microtubule"/>
    <property type="evidence" value="ECO:0007669"/>
    <property type="project" value="TreeGrafter"/>
</dbReference>
<feature type="region of interest" description="Disordered" evidence="10">
    <location>
        <begin position="550"/>
        <end position="569"/>
    </location>
</feature>
<dbReference type="GO" id="GO:0060271">
    <property type="term" value="P:cilium assembly"/>
    <property type="evidence" value="ECO:0007669"/>
    <property type="project" value="TreeGrafter"/>
</dbReference>
<keyword evidence="6" id="KW-0970">Cilium biogenesis/degradation</keyword>
<feature type="compositionally biased region" description="Polar residues" evidence="10">
    <location>
        <begin position="650"/>
        <end position="663"/>
    </location>
</feature>
<dbReference type="Ensembl" id="ENSGACT00000053184.1">
    <property type="protein sequence ID" value="ENSGACP00000070059.1"/>
    <property type="gene ID" value="ENSGACG00000023916.1"/>
</dbReference>
<keyword evidence="4" id="KW-0963">Cytoplasm</keyword>
<evidence type="ECO:0000313" key="11">
    <source>
        <dbReference type="Ensembl" id="ENSGACP00000070059.1"/>
    </source>
</evidence>
<dbReference type="Proteomes" id="UP000007635">
    <property type="component" value="Chromosome XX"/>
</dbReference>
<evidence type="ECO:0000313" key="12">
    <source>
        <dbReference type="Proteomes" id="UP000007635"/>
    </source>
</evidence>
<evidence type="ECO:0000256" key="2">
    <source>
        <dbReference type="ARBA" id="ARBA00009485"/>
    </source>
</evidence>
<dbReference type="PANTHER" id="PTHR34031">
    <property type="entry name" value="CENTROSOMAL PROTEIN OF 162 KDA"/>
    <property type="match status" value="1"/>
</dbReference>
<evidence type="ECO:0000256" key="9">
    <source>
        <dbReference type="SAM" id="Coils"/>
    </source>
</evidence>
<keyword evidence="8" id="KW-0206">Cytoskeleton</keyword>
<dbReference type="InterPro" id="IPR038774">
    <property type="entry name" value="CEP162-like"/>
</dbReference>
<comment type="subcellular location">
    <subcellularLocation>
        <location evidence="1">Cytoplasm</location>
        <location evidence="1">Cytoskeleton</location>
        <location evidence="1">Microtubule organizing center</location>
        <location evidence="1">Centrosome</location>
        <location evidence="1">Centriole</location>
    </subcellularLocation>
</comment>
<evidence type="ECO:0000256" key="8">
    <source>
        <dbReference type="ARBA" id="ARBA00023212"/>
    </source>
</evidence>
<evidence type="ECO:0000256" key="1">
    <source>
        <dbReference type="ARBA" id="ARBA00004114"/>
    </source>
</evidence>
<dbReference type="AlphaFoldDB" id="A0AAQ4S2H2"/>
<evidence type="ECO:0000256" key="10">
    <source>
        <dbReference type="SAM" id="MobiDB-lite"/>
    </source>
</evidence>
<reference evidence="11" key="3">
    <citation type="submission" date="2025-09" db="UniProtKB">
        <authorList>
            <consortium name="Ensembl"/>
        </authorList>
    </citation>
    <scope>IDENTIFICATION</scope>
</reference>
<accession>A0AAQ4S2H2</accession>
<dbReference type="GO" id="GO:0005814">
    <property type="term" value="C:centriole"/>
    <property type="evidence" value="ECO:0007669"/>
    <property type="project" value="UniProtKB-SubCell"/>
</dbReference>